<name>A0A1X2LNW4_9MYCO</name>
<dbReference type="Gene3D" id="3.30.559.30">
    <property type="entry name" value="Nonribosomal peptide synthetase, condensation domain"/>
    <property type="match status" value="1"/>
</dbReference>
<evidence type="ECO:0000259" key="1">
    <source>
        <dbReference type="Pfam" id="PF00668"/>
    </source>
</evidence>
<dbReference type="GO" id="GO:0008610">
    <property type="term" value="P:lipid biosynthetic process"/>
    <property type="evidence" value="ECO:0007669"/>
    <property type="project" value="UniProtKB-ARBA"/>
</dbReference>
<comment type="caution">
    <text evidence="2">The sequence shown here is derived from an EMBL/GenBank/DDBJ whole genome shotgun (WGS) entry which is preliminary data.</text>
</comment>
<dbReference type="STRING" id="1430326.B8W66_22915"/>
<dbReference type="EMBL" id="NCXP01000056">
    <property type="protein sequence ID" value="OSC36488.1"/>
    <property type="molecule type" value="Genomic_DNA"/>
</dbReference>
<dbReference type="GO" id="GO:0043041">
    <property type="term" value="P:amino acid activation for nonribosomal peptide biosynthetic process"/>
    <property type="evidence" value="ECO:0007669"/>
    <property type="project" value="TreeGrafter"/>
</dbReference>
<feature type="domain" description="Condensation" evidence="1">
    <location>
        <begin position="6"/>
        <end position="441"/>
    </location>
</feature>
<proteinExistence type="predicted"/>
<dbReference type="PANTHER" id="PTHR45527:SF1">
    <property type="entry name" value="FATTY ACID SYNTHASE"/>
    <property type="match status" value="1"/>
</dbReference>
<dbReference type="GO" id="GO:0003824">
    <property type="term" value="F:catalytic activity"/>
    <property type="evidence" value="ECO:0007669"/>
    <property type="project" value="InterPro"/>
</dbReference>
<dbReference type="GO" id="GO:0044550">
    <property type="term" value="P:secondary metabolite biosynthetic process"/>
    <property type="evidence" value="ECO:0007669"/>
    <property type="project" value="TreeGrafter"/>
</dbReference>
<dbReference type="AlphaFoldDB" id="A0A1X2LNW4"/>
<dbReference type="RefSeq" id="WP_242670378.1">
    <property type="nucleotide sequence ID" value="NZ_NCXP01000056.1"/>
</dbReference>
<gene>
    <name evidence="2" type="ORF">B8W66_22915</name>
</gene>
<accession>A0A1X2LNW4</accession>
<organism evidence="2 3">
    <name type="scientific">Mycobacterium decipiens</name>
    <dbReference type="NCBI Taxonomy" id="1430326"/>
    <lineage>
        <taxon>Bacteria</taxon>
        <taxon>Bacillati</taxon>
        <taxon>Actinomycetota</taxon>
        <taxon>Actinomycetes</taxon>
        <taxon>Mycobacteriales</taxon>
        <taxon>Mycobacteriaceae</taxon>
        <taxon>Mycobacterium</taxon>
    </lineage>
</organism>
<feature type="non-terminal residue" evidence="2">
    <location>
        <position position="442"/>
    </location>
</feature>
<dbReference type="Gene3D" id="3.30.559.10">
    <property type="entry name" value="Chloramphenicol acetyltransferase-like domain"/>
    <property type="match status" value="1"/>
</dbReference>
<dbReference type="GO" id="GO:0005737">
    <property type="term" value="C:cytoplasm"/>
    <property type="evidence" value="ECO:0007669"/>
    <property type="project" value="TreeGrafter"/>
</dbReference>
<reference evidence="2 3" key="1">
    <citation type="submission" date="2017-04" db="EMBL/GenBank/DDBJ databases">
        <title>The new phylogeny of genus Mycobacterium.</title>
        <authorList>
            <person name="Tortoli E."/>
            <person name="Trovato A."/>
            <person name="Cirillo D.M."/>
        </authorList>
    </citation>
    <scope>NUCLEOTIDE SEQUENCE [LARGE SCALE GENOMIC DNA]</scope>
    <source>
        <strain evidence="2 3">TBL 1200985</strain>
    </source>
</reference>
<evidence type="ECO:0000313" key="3">
    <source>
        <dbReference type="Proteomes" id="UP000193247"/>
    </source>
</evidence>
<evidence type="ECO:0000313" key="2">
    <source>
        <dbReference type="EMBL" id="OSC36488.1"/>
    </source>
</evidence>
<dbReference type="SUPFAM" id="SSF52777">
    <property type="entry name" value="CoA-dependent acyltransferases"/>
    <property type="match status" value="2"/>
</dbReference>
<dbReference type="PANTHER" id="PTHR45527">
    <property type="entry name" value="NONRIBOSOMAL PEPTIDE SYNTHETASE"/>
    <property type="match status" value="1"/>
</dbReference>
<sequence length="442" mass="48624">MKLDEGALALTRGQLGIWFSQETGYSETDWQLCWFVVIRGAVDPDLIERAIRHVVGEAEPLRAGFYEVDGQVFQRKIDDPNVEIARYDLRCSQDPVREAYQLASSMQRTPMPWAGPLIRFALFRTRPAEFRLFICAHHIVIDGFGSALITNRIAAVYSAIVSDAPVPPAFFGSLQDLISCESEYEASSDYWEDRAYWSENLPLETGPDYRLAQVAPGRDSFSAAAPVQLDPSLVGQVDALCQVLGVRRSSVIAAACALLVRGWCAGGSEVVLDFPVSRRINAQLKTFPGMVTGIVPLVLTASPGSTVTGFCEHVDTRIREVLRHQRFPVQALENNGGRRGARQPTGRVAVNLFPSITISPFDTAPASVVYTTFGRVDHFGLFFIRDGDQLFLSTAGAGQPFSDFDTSDLARRLQKLLVAMTADPGQRLSSIDVLDTAEHTHL</sequence>
<dbReference type="Pfam" id="PF00668">
    <property type="entry name" value="Condensation"/>
    <property type="match status" value="1"/>
</dbReference>
<dbReference type="GO" id="GO:0031177">
    <property type="term" value="F:phosphopantetheine binding"/>
    <property type="evidence" value="ECO:0007669"/>
    <property type="project" value="TreeGrafter"/>
</dbReference>
<protein>
    <recommendedName>
        <fullName evidence="1">Condensation domain-containing protein</fullName>
    </recommendedName>
</protein>
<dbReference type="InterPro" id="IPR001242">
    <property type="entry name" value="Condensation_dom"/>
</dbReference>
<dbReference type="Proteomes" id="UP000193247">
    <property type="component" value="Unassembled WGS sequence"/>
</dbReference>
<keyword evidence="3" id="KW-1185">Reference proteome</keyword>
<dbReference type="InterPro" id="IPR023213">
    <property type="entry name" value="CAT-like_dom_sf"/>
</dbReference>